<gene>
    <name evidence="3" type="ORF">BSF38_05278</name>
</gene>
<dbReference type="InterPro" id="IPR008969">
    <property type="entry name" value="CarboxyPept-like_regulatory"/>
</dbReference>
<feature type="signal peptide" evidence="2">
    <location>
        <begin position="1"/>
        <end position="22"/>
    </location>
</feature>
<feature type="region of interest" description="Disordered" evidence="1">
    <location>
        <begin position="675"/>
        <end position="696"/>
    </location>
</feature>
<evidence type="ECO:0000256" key="1">
    <source>
        <dbReference type="SAM" id="MobiDB-lite"/>
    </source>
</evidence>
<keyword evidence="4" id="KW-1185">Reference proteome</keyword>
<reference evidence="4" key="1">
    <citation type="submission" date="2016-12" db="EMBL/GenBank/DDBJ databases">
        <title>Comparative genomics of four Isosphaeraceae planctomycetes: a common pool of plasmids and glycoside hydrolase genes.</title>
        <authorList>
            <person name="Ivanova A."/>
        </authorList>
    </citation>
    <scope>NUCLEOTIDE SEQUENCE [LARGE SCALE GENOMIC DNA]</scope>
    <source>
        <strain evidence="4">PX4</strain>
    </source>
</reference>
<dbReference type="AlphaFoldDB" id="A0A1U7CXN1"/>
<dbReference type="RefSeq" id="WP_076350019.1">
    <property type="nucleotide sequence ID" value="NZ_CP019082.1"/>
</dbReference>
<sequence length="696" mass="74177">MRSFAAASVFFLLATALSLAVASRPPAPLVDPSRGAAVPLPARDPTAVPETVAVVGRVVGPHGKPVKRAMLYMEGPSPKGGPTPSLSTTDADGRFHFEIPRIVLSEPRSTDRAESGPVVAAFAEGYGPAWTDDLKIGDPQGVTLQLTADDVPVTGRFVDLEGLPAAAVTIRAIQIDEAPEGGLPAWIAANGAAGDASRAFGFDSLTKPLQANLSRKIPMATTAPDGRFRLAGLGRERIVSLLVEGRGVETQVVHVMTRMGPAASIPNWNWRAGRIGPRAVVLHPAEFETALASSRPVEGVVTERASGRPLPGAVVRADVNSLDAYPTDFHLRFDWRGTYVRSTTDAQGRYRLTGLPSRKTVAVRVDPVDDRPLHPITRRFSNTPDAEPTRLDFALPPAVLVRGRVVDRSTGGPVAARIEYLPTFENPNIRTVPDRAEAEARSTDADGRFAVTVLAGPGVLTVTALGDRFLVADLVERSDARTAFPMVYGSASPSRCHGIAVIHASADVVEIVRDFELTPSPDAIVKVLDPEGRPLAGARAGGIPPADVAREGWWQSRAQAVFSVTGLNMNRIRVVWFRYEARRLIGTLAVRDSEPGPLVVRLQPWSAVSGRLVDAEGRSRPRVAMTCRRSSEYPVSWALGPIGATTDGSGRLSFEGLAPGHEYVLQEAAAKLPNPRLGGPLTLKPGEVRSLGDVSK</sequence>
<accession>A0A1U7CXN1</accession>
<dbReference type="SUPFAM" id="SSF49464">
    <property type="entry name" value="Carboxypeptidase regulatory domain-like"/>
    <property type="match status" value="1"/>
</dbReference>
<keyword evidence="2" id="KW-0732">Signal</keyword>
<evidence type="ECO:0000313" key="3">
    <source>
        <dbReference type="EMBL" id="APW63704.1"/>
    </source>
</evidence>
<evidence type="ECO:0000256" key="2">
    <source>
        <dbReference type="SAM" id="SignalP"/>
    </source>
</evidence>
<dbReference type="OrthoDB" id="256352at2"/>
<organism evidence="3 4">
    <name type="scientific">Paludisphaera borealis</name>
    <dbReference type="NCBI Taxonomy" id="1387353"/>
    <lineage>
        <taxon>Bacteria</taxon>
        <taxon>Pseudomonadati</taxon>
        <taxon>Planctomycetota</taxon>
        <taxon>Planctomycetia</taxon>
        <taxon>Isosphaerales</taxon>
        <taxon>Isosphaeraceae</taxon>
        <taxon>Paludisphaera</taxon>
    </lineage>
</organism>
<proteinExistence type="predicted"/>
<dbReference type="KEGG" id="pbor:BSF38_05278"/>
<dbReference type="STRING" id="1387353.BSF38_05278"/>
<evidence type="ECO:0008006" key="5">
    <source>
        <dbReference type="Google" id="ProtNLM"/>
    </source>
</evidence>
<dbReference type="Proteomes" id="UP000186309">
    <property type="component" value="Chromosome"/>
</dbReference>
<dbReference type="Gene3D" id="2.60.40.1120">
    <property type="entry name" value="Carboxypeptidase-like, regulatory domain"/>
    <property type="match status" value="1"/>
</dbReference>
<feature type="chain" id="PRO_5012211313" description="Nickel uptake substrate-specific transmembrane region" evidence="2">
    <location>
        <begin position="23"/>
        <end position="696"/>
    </location>
</feature>
<name>A0A1U7CXN1_9BACT</name>
<evidence type="ECO:0000313" key="4">
    <source>
        <dbReference type="Proteomes" id="UP000186309"/>
    </source>
</evidence>
<dbReference type="EMBL" id="CP019082">
    <property type="protein sequence ID" value="APW63704.1"/>
    <property type="molecule type" value="Genomic_DNA"/>
</dbReference>
<protein>
    <recommendedName>
        <fullName evidence="5">Nickel uptake substrate-specific transmembrane region</fullName>
    </recommendedName>
</protein>